<sequence>MSAHTAIPYLTVHDGAAALEFYQQAFGAAVRERYDDRNRIAHATLVIGGARLFVSDEFAELGALSPRTLGGSTVAVVLGVPDPDATYAAAVDAGAAPDRPVAVDGSGARSGWLTDPFGHRWNIRTASEASDTDGA</sequence>
<dbReference type="Pfam" id="PF00903">
    <property type="entry name" value="Glyoxalase"/>
    <property type="match status" value="1"/>
</dbReference>
<proteinExistence type="predicted"/>
<dbReference type="SUPFAM" id="SSF54593">
    <property type="entry name" value="Glyoxalase/Bleomycin resistance protein/Dihydroxybiphenyl dioxygenase"/>
    <property type="match status" value="1"/>
</dbReference>
<dbReference type="Gene3D" id="3.30.720.110">
    <property type="match status" value="1"/>
</dbReference>
<dbReference type="PROSITE" id="PS51819">
    <property type="entry name" value="VOC"/>
    <property type="match status" value="1"/>
</dbReference>
<comment type="caution">
    <text evidence="2">The sequence shown here is derived from an EMBL/GenBank/DDBJ whole genome shotgun (WGS) entry which is preliminary data.</text>
</comment>
<dbReference type="InterPro" id="IPR037523">
    <property type="entry name" value="VOC_core"/>
</dbReference>
<dbReference type="RefSeq" id="WP_191171970.1">
    <property type="nucleotide sequence ID" value="NZ_JACXZS010000007.1"/>
</dbReference>
<dbReference type="Gene3D" id="3.30.720.120">
    <property type="match status" value="1"/>
</dbReference>
<dbReference type="InterPro" id="IPR004360">
    <property type="entry name" value="Glyas_Fos-R_dOase_dom"/>
</dbReference>
<name>A0ABR8NNV7_9MICO</name>
<dbReference type="EMBL" id="JACXZS010000007">
    <property type="protein sequence ID" value="MBD3942345.1"/>
    <property type="molecule type" value="Genomic_DNA"/>
</dbReference>
<feature type="domain" description="VOC" evidence="1">
    <location>
        <begin position="1"/>
        <end position="126"/>
    </location>
</feature>
<evidence type="ECO:0000313" key="3">
    <source>
        <dbReference type="Proteomes" id="UP000598426"/>
    </source>
</evidence>
<evidence type="ECO:0000259" key="1">
    <source>
        <dbReference type="PROSITE" id="PS51819"/>
    </source>
</evidence>
<protein>
    <submittedName>
        <fullName evidence="2">VOC family protein</fullName>
    </submittedName>
</protein>
<reference evidence="2 3" key="1">
    <citation type="submission" date="2020-09" db="EMBL/GenBank/DDBJ databases">
        <title>Isolation and identification of active actinomycetes.</title>
        <authorList>
            <person name="Li X."/>
        </authorList>
    </citation>
    <scope>NUCLEOTIDE SEQUENCE [LARGE SCALE GENOMIC DNA]</scope>
    <source>
        <strain evidence="2 3">NEAU-LLC</strain>
    </source>
</reference>
<organism evidence="2 3">
    <name type="scientific">Microbacterium helvum</name>
    <dbReference type="NCBI Taxonomy" id="2773713"/>
    <lineage>
        <taxon>Bacteria</taxon>
        <taxon>Bacillati</taxon>
        <taxon>Actinomycetota</taxon>
        <taxon>Actinomycetes</taxon>
        <taxon>Micrococcales</taxon>
        <taxon>Microbacteriaceae</taxon>
        <taxon>Microbacterium</taxon>
    </lineage>
</organism>
<dbReference type="PANTHER" id="PTHR34109:SF1">
    <property type="entry name" value="VOC DOMAIN-CONTAINING PROTEIN"/>
    <property type="match status" value="1"/>
</dbReference>
<dbReference type="InterPro" id="IPR029068">
    <property type="entry name" value="Glyas_Bleomycin-R_OHBP_Dase"/>
</dbReference>
<evidence type="ECO:0000313" key="2">
    <source>
        <dbReference type="EMBL" id="MBD3942345.1"/>
    </source>
</evidence>
<dbReference type="Proteomes" id="UP000598426">
    <property type="component" value="Unassembled WGS sequence"/>
</dbReference>
<gene>
    <name evidence="2" type="ORF">IF188_11610</name>
</gene>
<dbReference type="PANTHER" id="PTHR34109">
    <property type="entry name" value="BNAUNNG04460D PROTEIN-RELATED"/>
    <property type="match status" value="1"/>
</dbReference>
<accession>A0ABR8NNV7</accession>
<keyword evidence="3" id="KW-1185">Reference proteome</keyword>